<reference evidence="2 3" key="1">
    <citation type="submission" date="2021-03" db="EMBL/GenBank/DDBJ databases">
        <title>Geobacter metallireducens gen. nov. sp. nov., a microorganism capable of coupling the complete oxidation of organic compounds to the reduction of iron and other metals.</title>
        <authorList>
            <person name="Li Y."/>
        </authorList>
    </citation>
    <scope>NUCLEOTIDE SEQUENCE [LARGE SCALE GENOMIC DNA]</scope>
    <source>
        <strain evidence="2 3">Jerry-YX</strain>
    </source>
</reference>
<dbReference type="InterPro" id="IPR010927">
    <property type="entry name" value="T4SS_TraH"/>
</dbReference>
<protein>
    <submittedName>
        <fullName evidence="2">Conjugal transfer protein TraH</fullName>
    </submittedName>
</protein>
<evidence type="ECO:0000313" key="3">
    <source>
        <dbReference type="Proteomes" id="UP000663651"/>
    </source>
</evidence>
<dbReference type="Pfam" id="PF06122">
    <property type="entry name" value="TraH"/>
    <property type="match status" value="1"/>
</dbReference>
<organism evidence="2 3">
    <name type="scientific">Geobacter benzoatilyticus</name>
    <dbReference type="NCBI Taxonomy" id="2815309"/>
    <lineage>
        <taxon>Bacteria</taxon>
        <taxon>Pseudomonadati</taxon>
        <taxon>Thermodesulfobacteriota</taxon>
        <taxon>Desulfuromonadia</taxon>
        <taxon>Geobacterales</taxon>
        <taxon>Geobacteraceae</taxon>
        <taxon>Geobacter</taxon>
    </lineage>
</organism>
<accession>A0ABX7Q220</accession>
<sequence>MSERGRRTSTDSDGPGTKYFKQPLKGGDSTVKQQTAKKAIAATLALSIATMPALSWSGWVDDWMTQKTSTSPSYYEGAKRGYYTGGSFSARWPNGTDYPVTVTMPSIKSGCGGIDAFLGGFSFMNVDYLVQKLQRILSAAPAAAFDIAMKTLAPQVSDTIKSLEAIADRLNNIQLNDCKAAKALVAVASEPFSPIMSQSVKNEMSNSMNDFMVSSGVNDLYQTSKTNLTAVMNSAMGNAPPVGNAVAQASQGGTAGCPSDITDIFGGGSVLDNLATKKGMNANYVKLIRGFIGDVVVQSPTTTNSTYVASYVPPCDKNTDFDTFIDGSAQGKDSAGVCSTITDANANLMQYVSTRMQTISTKMKAKQTLDAANDVPFLNATPLSISLVLKTAIATNTEGEVIGKLSAVTARAFAYYMLLDLLQEATQLQNLSAQIQSQNKDNKAGASPSSCQLALLFDGMKNVDQLTNRTRVLLTTAQQGYANVVNEMNAIEMLVLTMKRFDDTVFSELAGRFGTGVARRATGRS</sequence>
<feature type="region of interest" description="Disordered" evidence="1">
    <location>
        <begin position="1"/>
        <end position="29"/>
    </location>
</feature>
<name>A0ABX7Q220_9BACT</name>
<gene>
    <name evidence="2" type="ORF">JZM60_15145</name>
</gene>
<feature type="compositionally biased region" description="Basic and acidic residues" evidence="1">
    <location>
        <begin position="1"/>
        <end position="10"/>
    </location>
</feature>
<dbReference type="Proteomes" id="UP000663651">
    <property type="component" value="Chromosome"/>
</dbReference>
<keyword evidence="3" id="KW-1185">Reference proteome</keyword>
<dbReference type="EMBL" id="CP071382">
    <property type="protein sequence ID" value="QSV45434.1"/>
    <property type="molecule type" value="Genomic_DNA"/>
</dbReference>
<evidence type="ECO:0000256" key="1">
    <source>
        <dbReference type="SAM" id="MobiDB-lite"/>
    </source>
</evidence>
<proteinExistence type="predicted"/>
<evidence type="ECO:0000313" key="2">
    <source>
        <dbReference type="EMBL" id="QSV45434.1"/>
    </source>
</evidence>